<evidence type="ECO:0000313" key="1">
    <source>
        <dbReference type="EMBL" id="OMJ22565.1"/>
    </source>
</evidence>
<sequence length="209" mass="23462">MGATINVFGVTPSEISYLISTIEKSTQSTKTKTQRPIINLYESAESEANFAEPTPEVNPSSNKTELLHSFEKANDYTVYRRKQKAISHESEAAHSLDSKLSSETPGLNDYSIESFLKKNNEIKSNFTRVNSVSSDEYGYSFLTNIDNKPISSHESETLVQISKLLDVKINSLLRYFANRVSTNYGNDSLLLSLILSIEKNKPSFRYVAL</sequence>
<dbReference type="AlphaFoldDB" id="A0A1R1Y6Y9"/>
<dbReference type="Proteomes" id="UP000187429">
    <property type="component" value="Unassembled WGS sequence"/>
</dbReference>
<organism evidence="1 2">
    <name type="scientific">Smittium culicis</name>
    <dbReference type="NCBI Taxonomy" id="133412"/>
    <lineage>
        <taxon>Eukaryota</taxon>
        <taxon>Fungi</taxon>
        <taxon>Fungi incertae sedis</taxon>
        <taxon>Zoopagomycota</taxon>
        <taxon>Kickxellomycotina</taxon>
        <taxon>Harpellomycetes</taxon>
        <taxon>Harpellales</taxon>
        <taxon>Legeriomycetaceae</taxon>
        <taxon>Smittium</taxon>
    </lineage>
</organism>
<protein>
    <submittedName>
        <fullName evidence="1">Uncharacterized protein</fullName>
    </submittedName>
</protein>
<comment type="caution">
    <text evidence="1">The sequence shown here is derived from an EMBL/GenBank/DDBJ whole genome shotgun (WGS) entry which is preliminary data.</text>
</comment>
<proteinExistence type="predicted"/>
<evidence type="ECO:0000313" key="2">
    <source>
        <dbReference type="Proteomes" id="UP000187429"/>
    </source>
</evidence>
<dbReference type="OrthoDB" id="5599524at2759"/>
<accession>A0A1R1Y6Y9</accession>
<dbReference type="EMBL" id="LSSM01002224">
    <property type="protein sequence ID" value="OMJ22565.1"/>
    <property type="molecule type" value="Genomic_DNA"/>
</dbReference>
<keyword evidence="2" id="KW-1185">Reference proteome</keyword>
<reference evidence="2" key="1">
    <citation type="submission" date="2017-01" db="EMBL/GenBank/DDBJ databases">
        <authorList>
            <person name="Wang Y."/>
            <person name="White M."/>
            <person name="Kvist S."/>
            <person name="Moncalvo J.-M."/>
        </authorList>
    </citation>
    <scope>NUCLEOTIDE SEQUENCE [LARGE SCALE GENOMIC DNA]</scope>
    <source>
        <strain evidence="2">ID-206-W2</strain>
    </source>
</reference>
<gene>
    <name evidence="1" type="ORF">AYI69_g5333</name>
</gene>
<name>A0A1R1Y6Y9_9FUNG</name>